<reference evidence="3" key="3">
    <citation type="submission" date="2020-03" db="EMBL/GenBank/DDBJ databases">
        <title>A transcriptome and proteome of the tick Rhipicephalus microplus shaped by the genetic composition of its hosts and developmental stage.</title>
        <authorList>
            <person name="Garcia G.R."/>
            <person name="Ribeiro J.M.C."/>
            <person name="Maruyama S.R."/>
            <person name="Gardinasse L.G."/>
            <person name="Nelson K."/>
            <person name="Ferreira B.R."/>
            <person name="Andrade T.G."/>
            <person name="Santos I.K.F.M."/>
        </authorList>
    </citation>
    <scope>NUCLEOTIDE SEQUENCE</scope>
    <source>
        <strain evidence="3">NSGR</strain>
        <tissue evidence="3">Salivary glands</tissue>
    </source>
</reference>
<proteinExistence type="predicted"/>
<dbReference type="EMBL" id="GHWJ01005063">
    <property type="protein sequence ID" value="NOV37800.1"/>
    <property type="molecule type" value="Transcribed_RNA"/>
</dbReference>
<feature type="signal peptide" evidence="1">
    <location>
        <begin position="1"/>
        <end position="18"/>
    </location>
</feature>
<reference evidence="2" key="1">
    <citation type="journal article" date="2014" name="PLoS ONE">
        <title>Proteomic Analysis of Cattle Tick Rhipicephalus (Boophilus) microplus Saliva: A Comparison between Partially and Fully Engorged Females.</title>
        <authorList>
            <person name="Tirloni L."/>
            <person name="Reck J."/>
            <person name="Terra R.M."/>
            <person name="Martins J.R."/>
            <person name="Mulenga A."/>
            <person name="Sherman N.E."/>
            <person name="Fox J.W."/>
            <person name="Yates J.R.III."/>
            <person name="Termignoni C."/>
            <person name="Pinto A.F."/>
            <person name="da Silva Vaz I.Jr."/>
        </authorList>
    </citation>
    <scope>NUCLEOTIDE SEQUENCE</scope>
</reference>
<keyword evidence="1" id="KW-0732">Signal</keyword>
<dbReference type="Gene3D" id="1.10.150.440">
    <property type="match status" value="1"/>
</dbReference>
<evidence type="ECO:0000313" key="3">
    <source>
        <dbReference type="EMBL" id="NIE46427.1"/>
    </source>
</evidence>
<dbReference type="EMBL" id="GBBR01000104">
    <property type="protein sequence ID" value="JAC58958.1"/>
    <property type="molecule type" value="Transcribed_RNA"/>
</dbReference>
<dbReference type="OrthoDB" id="6494679at2759"/>
<name>A0A034WYT5_RHIMP</name>
<accession>A0A034WYT5</accession>
<protein>
    <submittedName>
        <fullName evidence="2">BmSEI-like 1</fullName>
    </submittedName>
    <submittedName>
        <fullName evidence="3">Putative microplusin</fullName>
    </submittedName>
</protein>
<evidence type="ECO:0000313" key="4">
    <source>
        <dbReference type="EMBL" id="NOV37800.1"/>
    </source>
</evidence>
<dbReference type="AlphaFoldDB" id="A0A034WYT5"/>
<dbReference type="EMBL" id="GIKN01004154">
    <property type="protein sequence ID" value="NIE46427.1"/>
    <property type="molecule type" value="Transcribed_RNA"/>
</dbReference>
<feature type="chain" id="PRO_5035983595" evidence="1">
    <location>
        <begin position="19"/>
        <end position="104"/>
    </location>
</feature>
<dbReference type="VEuPathDB" id="VectorBase:LOC119186103"/>
<evidence type="ECO:0000313" key="2">
    <source>
        <dbReference type="EMBL" id="JAC58958.1"/>
    </source>
</evidence>
<evidence type="ECO:0000256" key="1">
    <source>
        <dbReference type="SAM" id="SignalP"/>
    </source>
</evidence>
<organism evidence="2">
    <name type="scientific">Rhipicephalus microplus</name>
    <name type="common">Cattle tick</name>
    <name type="synonym">Boophilus microplus</name>
    <dbReference type="NCBI Taxonomy" id="6941"/>
    <lineage>
        <taxon>Eukaryota</taxon>
        <taxon>Metazoa</taxon>
        <taxon>Ecdysozoa</taxon>
        <taxon>Arthropoda</taxon>
        <taxon>Chelicerata</taxon>
        <taxon>Arachnida</taxon>
        <taxon>Acari</taxon>
        <taxon>Parasitiformes</taxon>
        <taxon>Ixodida</taxon>
        <taxon>Ixodoidea</taxon>
        <taxon>Ixodidae</taxon>
        <taxon>Rhipicephalinae</taxon>
        <taxon>Rhipicephalus</taxon>
        <taxon>Boophilus</taxon>
    </lineage>
</organism>
<reference evidence="4" key="2">
    <citation type="submission" date="2019-09" db="EMBL/GenBank/DDBJ databases">
        <title>Organ-specific transcriptomic study of the physiology of the cattle tick, Rhipicephalus microplus.</title>
        <authorList>
            <person name="Tirloni L."/>
            <person name="Braz G."/>
            <person name="Gandara A.C.P."/>
            <person name="Sabadin G.A."/>
            <person name="da Silva R.M."/>
            <person name="Guizzo M.G."/>
            <person name="Machado J.A."/>
            <person name="Costa E.P."/>
            <person name="Gomes H.F."/>
            <person name="Moraes J."/>
            <person name="Mota M.B.S."/>
            <person name="Mesquita R.D."/>
            <person name="Alvarenga P.H."/>
            <person name="Alves F."/>
            <person name="Seixas A."/>
            <person name="da Fonseca R.N."/>
            <person name="Fogaca A."/>
            <person name="Logullo C."/>
            <person name="Tanaka A."/>
            <person name="Daffre S."/>
            <person name="Termignoni C."/>
            <person name="Vaz I.S.Jr."/>
            <person name="Oliveira P.L."/>
            <person name="Ribeiro J.M."/>
        </authorList>
    </citation>
    <scope>NUCLEOTIDE SEQUENCE</scope>
    <source>
        <strain evidence="4">Porto Alegre</strain>
    </source>
</reference>
<sequence length="104" mass="11575">MKVVLALTLVAVLGVASGTQFSLCQASSERRHELVNCLKTHLNDQTSQKLSEVKQRLNCEDLDCVFTKICELDSDAHQQHANTFLPDDVKTDVRAAFTQCRPSN</sequence>